<protein>
    <submittedName>
        <fullName evidence="2">Uncharacterized protein</fullName>
    </submittedName>
</protein>
<keyword evidence="1" id="KW-0472">Membrane</keyword>
<keyword evidence="1" id="KW-0812">Transmembrane</keyword>
<dbReference type="EMBL" id="FOOH01000004">
    <property type="protein sequence ID" value="SFF68475.1"/>
    <property type="molecule type" value="Genomic_DNA"/>
</dbReference>
<feature type="transmembrane region" description="Helical" evidence="1">
    <location>
        <begin position="33"/>
        <end position="51"/>
    </location>
</feature>
<dbReference type="AlphaFoldDB" id="A0A1I2KNE5"/>
<proteinExistence type="predicted"/>
<dbReference type="RefSeq" id="WP_177195660.1">
    <property type="nucleotide sequence ID" value="NZ_FOOH01000004.1"/>
</dbReference>
<keyword evidence="1" id="KW-1133">Transmembrane helix</keyword>
<name>A0A1I2KNE5_9FLAO</name>
<keyword evidence="3" id="KW-1185">Reference proteome</keyword>
<evidence type="ECO:0000256" key="1">
    <source>
        <dbReference type="SAM" id="Phobius"/>
    </source>
</evidence>
<reference evidence="3" key="1">
    <citation type="submission" date="2016-10" db="EMBL/GenBank/DDBJ databases">
        <authorList>
            <person name="Varghese N."/>
            <person name="Submissions S."/>
        </authorList>
    </citation>
    <scope>NUCLEOTIDE SEQUENCE [LARGE SCALE GENOMIC DNA]</scope>
    <source>
        <strain evidence="3">DSM 23515</strain>
    </source>
</reference>
<gene>
    <name evidence="2" type="ORF">SAMN04488033_10488</name>
</gene>
<sequence>MATHAGKVYGVQHRGGQLILQIVTSSPMPPKEAFMQFALMLWMGYLFGIFIDSPYN</sequence>
<evidence type="ECO:0000313" key="3">
    <source>
        <dbReference type="Proteomes" id="UP000199116"/>
    </source>
</evidence>
<organism evidence="2 3">
    <name type="scientific">Salegentibacter agarivorans</name>
    <dbReference type="NCBI Taxonomy" id="345907"/>
    <lineage>
        <taxon>Bacteria</taxon>
        <taxon>Pseudomonadati</taxon>
        <taxon>Bacteroidota</taxon>
        <taxon>Flavobacteriia</taxon>
        <taxon>Flavobacteriales</taxon>
        <taxon>Flavobacteriaceae</taxon>
        <taxon>Salegentibacter</taxon>
    </lineage>
</organism>
<evidence type="ECO:0000313" key="2">
    <source>
        <dbReference type="EMBL" id="SFF68475.1"/>
    </source>
</evidence>
<accession>A0A1I2KNE5</accession>
<dbReference type="Proteomes" id="UP000199116">
    <property type="component" value="Unassembled WGS sequence"/>
</dbReference>